<feature type="region of interest" description="Disordered" evidence="1">
    <location>
        <begin position="127"/>
        <end position="148"/>
    </location>
</feature>
<accession>A0A6C2YVN4</accession>
<evidence type="ECO:0000313" key="3">
    <source>
        <dbReference type="Proteomes" id="UP000464378"/>
    </source>
</evidence>
<dbReference type="PRINTS" id="PR01217">
    <property type="entry name" value="PRICHEXTENSN"/>
</dbReference>
<reference evidence="2" key="1">
    <citation type="submission" date="2019-04" db="EMBL/GenBank/DDBJ databases">
        <authorList>
            <consortium name="Science for Life Laboratories"/>
        </authorList>
    </citation>
    <scope>NUCLEOTIDE SEQUENCE</scope>
    <source>
        <strain evidence="2">MBLW1</strain>
    </source>
</reference>
<protein>
    <submittedName>
        <fullName evidence="2">Uncharacterized protein</fullName>
    </submittedName>
</protein>
<evidence type="ECO:0000313" key="2">
    <source>
        <dbReference type="EMBL" id="VIP05680.1"/>
    </source>
</evidence>
<name>A0A6C2YVN4_9BACT</name>
<dbReference type="InParanoid" id="A0A6C2YVN4"/>
<proteinExistence type="predicted"/>
<evidence type="ECO:0000256" key="1">
    <source>
        <dbReference type="SAM" id="MobiDB-lite"/>
    </source>
</evidence>
<dbReference type="RefSeq" id="WP_162660842.1">
    <property type="nucleotide sequence ID" value="NZ_LR593887.1"/>
</dbReference>
<dbReference type="EMBL" id="LR586016">
    <property type="protein sequence ID" value="VIP05680.1"/>
    <property type="molecule type" value="Genomic_DNA"/>
</dbReference>
<dbReference type="EMBL" id="LR593887">
    <property type="protein sequence ID" value="VTS08716.1"/>
    <property type="molecule type" value="Genomic_DNA"/>
</dbReference>
<dbReference type="Proteomes" id="UP000464378">
    <property type="component" value="Chromosome"/>
</dbReference>
<keyword evidence="3" id="KW-1185">Reference proteome</keyword>
<dbReference type="KEGG" id="tim:GMBLW1_35130"/>
<feature type="region of interest" description="Disordered" evidence="1">
    <location>
        <begin position="1"/>
        <end position="89"/>
    </location>
</feature>
<organism evidence="2">
    <name type="scientific">Tuwongella immobilis</name>
    <dbReference type="NCBI Taxonomy" id="692036"/>
    <lineage>
        <taxon>Bacteria</taxon>
        <taxon>Pseudomonadati</taxon>
        <taxon>Planctomycetota</taxon>
        <taxon>Planctomycetia</taxon>
        <taxon>Gemmatales</taxon>
        <taxon>Gemmataceae</taxon>
        <taxon>Tuwongella</taxon>
    </lineage>
</organism>
<gene>
    <name evidence="2" type="ORF">GMBLW1_35130</name>
</gene>
<sequence>MPAQAMPQMVPQALPPGYAMPQQAMPRGNAYAPPKLPMKPRTLPPTIRAQSDDPRQPLAAPPPPMLMQSPNAALPTSPIAPPTAPQFAPEPPLQIPSPQEAGIQLADPADPGFVAPAMPSLNGMPAPRPITAPTAPAPEPPLASPTAPPANAENWVAQLAQLDRLGMLAFQLDPLPQGVRFVGTFQTATGQRRIEVVGATRGAALQAALAQLQAIAPGQ</sequence>
<dbReference type="AlphaFoldDB" id="A0A6C2YVN4"/>
<feature type="compositionally biased region" description="Pro residues" evidence="1">
    <location>
        <begin position="78"/>
        <end position="89"/>
    </location>
</feature>